<feature type="compositionally biased region" description="Low complexity" evidence="2">
    <location>
        <begin position="90"/>
        <end position="106"/>
    </location>
</feature>
<feature type="region of interest" description="Disordered" evidence="2">
    <location>
        <begin position="89"/>
        <end position="117"/>
    </location>
</feature>
<keyword evidence="1" id="KW-1003">Cell membrane</keyword>
<organism evidence="3 4">
    <name type="scientific">Collimonas pratensis</name>
    <dbReference type="NCBI Taxonomy" id="279113"/>
    <lineage>
        <taxon>Bacteria</taxon>
        <taxon>Pseudomonadati</taxon>
        <taxon>Pseudomonadota</taxon>
        <taxon>Betaproteobacteria</taxon>
        <taxon>Burkholderiales</taxon>
        <taxon>Oxalobacteraceae</taxon>
        <taxon>Collimonas</taxon>
    </lineage>
</organism>
<sequence>MFQPGYIYGGPEEEGKKAVMKMPLLFLLRLYKLGISPFLGQNCRFYPSCSDYAAEAIRTHGALKGSMLAGRRLCKCHPWHAGGLDPVPPHASSASLSASPSAIKPATPSRSCGCSHS</sequence>
<dbReference type="Proteomes" id="UP000074561">
    <property type="component" value="Chromosome"/>
</dbReference>
<dbReference type="AlphaFoldDB" id="A0A127QCM7"/>
<evidence type="ECO:0000256" key="2">
    <source>
        <dbReference type="SAM" id="MobiDB-lite"/>
    </source>
</evidence>
<name>A0A127QCM7_9BURK</name>
<comment type="similarity">
    <text evidence="1">Belongs to the UPF0161 family.</text>
</comment>
<dbReference type="HAMAP" id="MF_00386">
    <property type="entry name" value="UPF0161_YidD"/>
    <property type="match status" value="1"/>
</dbReference>
<proteinExistence type="inferred from homology"/>
<dbReference type="Pfam" id="PF01809">
    <property type="entry name" value="YidD"/>
    <property type="match status" value="1"/>
</dbReference>
<dbReference type="NCBIfam" id="TIGR00278">
    <property type="entry name" value="membrane protein insertion efficiency factor YidD"/>
    <property type="match status" value="1"/>
</dbReference>
<dbReference type="PANTHER" id="PTHR33383:SF1">
    <property type="entry name" value="MEMBRANE PROTEIN INSERTION EFFICIENCY FACTOR-RELATED"/>
    <property type="match status" value="1"/>
</dbReference>
<dbReference type="KEGG" id="cpra:CPter91_5540"/>
<evidence type="ECO:0000313" key="4">
    <source>
        <dbReference type="Proteomes" id="UP000074561"/>
    </source>
</evidence>
<protein>
    <recommendedName>
        <fullName evidence="1">Putative membrane protein insertion efficiency factor</fullName>
    </recommendedName>
</protein>
<keyword evidence="1" id="KW-0472">Membrane</keyword>
<dbReference type="EMBL" id="CP013234">
    <property type="protein sequence ID" value="AMP07823.1"/>
    <property type="molecule type" value="Genomic_DNA"/>
</dbReference>
<feature type="compositionally biased region" description="Polar residues" evidence="2">
    <location>
        <begin position="108"/>
        <end position="117"/>
    </location>
</feature>
<accession>A0A127QCM7</accession>
<dbReference type="InterPro" id="IPR002696">
    <property type="entry name" value="Membr_insert_effic_factor_YidD"/>
</dbReference>
<dbReference type="GO" id="GO:0005886">
    <property type="term" value="C:plasma membrane"/>
    <property type="evidence" value="ECO:0007669"/>
    <property type="project" value="UniProtKB-SubCell"/>
</dbReference>
<gene>
    <name evidence="3" type="ORF">CPter91_5540</name>
</gene>
<dbReference type="PATRIC" id="fig|279113.9.peg.5497"/>
<dbReference type="STRING" id="279113.CPter91_5540"/>
<dbReference type="SMART" id="SM01234">
    <property type="entry name" value="Haemolytic"/>
    <property type="match status" value="1"/>
</dbReference>
<comment type="subcellular location">
    <subcellularLocation>
        <location evidence="1">Cell membrane</location>
        <topology evidence="1">Peripheral membrane protein</topology>
        <orientation evidence="1">Cytoplasmic side</orientation>
    </subcellularLocation>
</comment>
<evidence type="ECO:0000313" key="3">
    <source>
        <dbReference type="EMBL" id="AMP07823.1"/>
    </source>
</evidence>
<dbReference type="PANTHER" id="PTHR33383">
    <property type="entry name" value="MEMBRANE PROTEIN INSERTION EFFICIENCY FACTOR-RELATED"/>
    <property type="match status" value="1"/>
</dbReference>
<evidence type="ECO:0000256" key="1">
    <source>
        <dbReference type="HAMAP-Rule" id="MF_00386"/>
    </source>
</evidence>
<comment type="function">
    <text evidence="1">Could be involved in insertion of integral membrane proteins into the membrane.</text>
</comment>
<reference evidence="3 4" key="1">
    <citation type="submission" date="2015-11" db="EMBL/GenBank/DDBJ databases">
        <title>Exploring the genomic traits of fungus-feeding bacterial genus Collimonas.</title>
        <authorList>
            <person name="Song C."/>
            <person name="Schmidt R."/>
            <person name="de Jager V."/>
            <person name="Krzyzanowska D."/>
            <person name="Jongedijk E."/>
            <person name="Cankar K."/>
            <person name="Beekwilder J."/>
            <person name="van Veen A."/>
            <person name="de Boer W."/>
            <person name="van Veen J.A."/>
            <person name="Garbeva P."/>
        </authorList>
    </citation>
    <scope>NUCLEOTIDE SEQUENCE [LARGE SCALE GENOMIC DNA]</scope>
    <source>
        <strain evidence="3 4">Ter91</strain>
    </source>
</reference>